<dbReference type="PANTHER" id="PTHR45588:SF1">
    <property type="entry name" value="WW DOMAIN-CONTAINING PROTEIN"/>
    <property type="match status" value="1"/>
</dbReference>
<evidence type="ECO:0000313" key="4">
    <source>
        <dbReference type="Proteomes" id="UP000216339"/>
    </source>
</evidence>
<organism evidence="3 4">
    <name type="scientific">Rubrivirga marina</name>
    <dbReference type="NCBI Taxonomy" id="1196024"/>
    <lineage>
        <taxon>Bacteria</taxon>
        <taxon>Pseudomonadati</taxon>
        <taxon>Rhodothermota</taxon>
        <taxon>Rhodothermia</taxon>
        <taxon>Rhodothermales</taxon>
        <taxon>Rubricoccaceae</taxon>
        <taxon>Rubrivirga</taxon>
    </lineage>
</organism>
<protein>
    <recommendedName>
        <fullName evidence="5">Tetratricopeptide repeat protein</fullName>
    </recommendedName>
</protein>
<evidence type="ECO:0008006" key="5">
    <source>
        <dbReference type="Google" id="ProtNLM"/>
    </source>
</evidence>
<dbReference type="InterPro" id="IPR011990">
    <property type="entry name" value="TPR-like_helical_dom_sf"/>
</dbReference>
<dbReference type="OrthoDB" id="9778494at2"/>
<comment type="caution">
    <text evidence="3">The sequence shown here is derived from an EMBL/GenBank/DDBJ whole genome shotgun (WGS) entry which is preliminary data.</text>
</comment>
<dbReference type="RefSeq" id="WP_095509598.1">
    <property type="nucleotide sequence ID" value="NZ_MQWD01000001.1"/>
</dbReference>
<keyword evidence="2" id="KW-0732">Signal</keyword>
<feature type="signal peptide" evidence="2">
    <location>
        <begin position="1"/>
        <end position="22"/>
    </location>
</feature>
<dbReference type="EMBL" id="MQWD01000001">
    <property type="protein sequence ID" value="PAP75955.1"/>
    <property type="molecule type" value="Genomic_DNA"/>
</dbReference>
<accession>A0A271IZ26</accession>
<sequence>MRPPRARLVSLVALLVAGGASAQDSAEAGAPLGEVLFPVSCTDGGQRAFDQGLLLLHHMTYPLAREAFGRAAEIDPDCAMAHWGVAMTLFQPLWPTRPGPADLQRGWAAVRRAEALALATEHERLFVAAAAAFFDGPEAGDYWDRIGRWGRASEALSLAFPDDPEATVFYALSLLATAPAVADAHERQDRAAALLLGVLGDYPLHPGASHYLLHANDTPGREHESPDVVRHYAAVAPDNPHALHMPTHIYTRLGEWEAVVEGNLRAADAALRYPAGDEGQYVWDEFPHAIEYLVYADLQRGDDDAAAVQIERLRATPHLEPSSKTAFHLASIPARYALERGAWDDAAALTPRPSDAIDWDRFPWPEAVTWFARGLGTARLGRLDGAVQALDRLEALEGVAEEAGETLFARQIRILRLGVAAWAAQARGEEALAVEQMTQAADLEASTPKPPVTPGPTLPASELLGTS</sequence>
<gene>
    <name evidence="3" type="ORF">BSZ37_05625</name>
</gene>
<name>A0A271IZ26_9BACT</name>
<evidence type="ECO:0000313" key="3">
    <source>
        <dbReference type="EMBL" id="PAP75955.1"/>
    </source>
</evidence>
<proteinExistence type="predicted"/>
<feature type="compositionally biased region" description="Pro residues" evidence="1">
    <location>
        <begin position="448"/>
        <end position="457"/>
    </location>
</feature>
<dbReference type="SUPFAM" id="SSF48452">
    <property type="entry name" value="TPR-like"/>
    <property type="match status" value="1"/>
</dbReference>
<feature type="chain" id="PRO_5012605673" description="Tetratricopeptide repeat protein" evidence="2">
    <location>
        <begin position="23"/>
        <end position="467"/>
    </location>
</feature>
<dbReference type="Proteomes" id="UP000216339">
    <property type="component" value="Unassembled WGS sequence"/>
</dbReference>
<keyword evidence="4" id="KW-1185">Reference proteome</keyword>
<evidence type="ECO:0000256" key="2">
    <source>
        <dbReference type="SAM" id="SignalP"/>
    </source>
</evidence>
<reference evidence="3 4" key="1">
    <citation type="submission" date="2016-11" db="EMBL/GenBank/DDBJ databases">
        <title>Study of marine rhodopsin-containing bacteria.</title>
        <authorList>
            <person name="Yoshizawa S."/>
            <person name="Kumagai Y."/>
            <person name="Kogure K."/>
        </authorList>
    </citation>
    <scope>NUCLEOTIDE SEQUENCE [LARGE SCALE GENOMIC DNA]</scope>
    <source>
        <strain evidence="3 4">SAORIC-28</strain>
    </source>
</reference>
<dbReference type="PANTHER" id="PTHR45588">
    <property type="entry name" value="TPR DOMAIN-CONTAINING PROTEIN"/>
    <property type="match status" value="1"/>
</dbReference>
<dbReference type="AlphaFoldDB" id="A0A271IZ26"/>
<feature type="region of interest" description="Disordered" evidence="1">
    <location>
        <begin position="441"/>
        <end position="467"/>
    </location>
</feature>
<dbReference type="Gene3D" id="1.25.40.10">
    <property type="entry name" value="Tetratricopeptide repeat domain"/>
    <property type="match status" value="1"/>
</dbReference>
<evidence type="ECO:0000256" key="1">
    <source>
        <dbReference type="SAM" id="MobiDB-lite"/>
    </source>
</evidence>